<name>A0AAD7H6C0_9AGAR</name>
<dbReference type="AlphaFoldDB" id="A0AAD7H6C0"/>
<dbReference type="Proteomes" id="UP001215598">
    <property type="component" value="Unassembled WGS sequence"/>
</dbReference>
<keyword evidence="2" id="KW-1185">Reference proteome</keyword>
<accession>A0AAD7H6C0</accession>
<protein>
    <submittedName>
        <fullName evidence="1">Uncharacterized protein</fullName>
    </submittedName>
</protein>
<dbReference type="EMBL" id="JARKIB010000351">
    <property type="protein sequence ID" value="KAJ7713098.1"/>
    <property type="molecule type" value="Genomic_DNA"/>
</dbReference>
<proteinExistence type="predicted"/>
<reference evidence="1" key="1">
    <citation type="submission" date="2023-03" db="EMBL/GenBank/DDBJ databases">
        <title>Massive genome expansion in bonnet fungi (Mycena s.s.) driven by repeated elements and novel gene families across ecological guilds.</title>
        <authorList>
            <consortium name="Lawrence Berkeley National Laboratory"/>
            <person name="Harder C.B."/>
            <person name="Miyauchi S."/>
            <person name="Viragh M."/>
            <person name="Kuo A."/>
            <person name="Thoen E."/>
            <person name="Andreopoulos B."/>
            <person name="Lu D."/>
            <person name="Skrede I."/>
            <person name="Drula E."/>
            <person name="Henrissat B."/>
            <person name="Morin E."/>
            <person name="Kohler A."/>
            <person name="Barry K."/>
            <person name="LaButti K."/>
            <person name="Morin E."/>
            <person name="Salamov A."/>
            <person name="Lipzen A."/>
            <person name="Mereny Z."/>
            <person name="Hegedus B."/>
            <person name="Baldrian P."/>
            <person name="Stursova M."/>
            <person name="Weitz H."/>
            <person name="Taylor A."/>
            <person name="Grigoriev I.V."/>
            <person name="Nagy L.G."/>
            <person name="Martin F."/>
            <person name="Kauserud H."/>
        </authorList>
    </citation>
    <scope>NUCLEOTIDE SEQUENCE</scope>
    <source>
        <strain evidence="1">CBHHK182m</strain>
    </source>
</reference>
<comment type="caution">
    <text evidence="1">The sequence shown here is derived from an EMBL/GenBank/DDBJ whole genome shotgun (WGS) entry which is preliminary data.</text>
</comment>
<gene>
    <name evidence="1" type="ORF">B0H16DRAFT_1622537</name>
</gene>
<evidence type="ECO:0000313" key="1">
    <source>
        <dbReference type="EMBL" id="KAJ7713098.1"/>
    </source>
</evidence>
<sequence>MASVRLHLLVGFSTAPAAIPTKLNATHPSKLCVELIQRCATLSSKCGHHQHLIQNPRPRAAPSSRITLPGLAPFF</sequence>
<evidence type="ECO:0000313" key="2">
    <source>
        <dbReference type="Proteomes" id="UP001215598"/>
    </source>
</evidence>
<organism evidence="1 2">
    <name type="scientific">Mycena metata</name>
    <dbReference type="NCBI Taxonomy" id="1033252"/>
    <lineage>
        <taxon>Eukaryota</taxon>
        <taxon>Fungi</taxon>
        <taxon>Dikarya</taxon>
        <taxon>Basidiomycota</taxon>
        <taxon>Agaricomycotina</taxon>
        <taxon>Agaricomycetes</taxon>
        <taxon>Agaricomycetidae</taxon>
        <taxon>Agaricales</taxon>
        <taxon>Marasmiineae</taxon>
        <taxon>Mycenaceae</taxon>
        <taxon>Mycena</taxon>
    </lineage>
</organism>